<feature type="region of interest" description="Disordered" evidence="2">
    <location>
        <begin position="534"/>
        <end position="554"/>
    </location>
</feature>
<dbReference type="Proteomes" id="UP001054252">
    <property type="component" value="Unassembled WGS sequence"/>
</dbReference>
<evidence type="ECO:0000313" key="5">
    <source>
        <dbReference type="Proteomes" id="UP001054252"/>
    </source>
</evidence>
<dbReference type="PROSITE" id="PS50966">
    <property type="entry name" value="ZF_SWIM"/>
    <property type="match status" value="1"/>
</dbReference>
<sequence>MNSSPISQQISQNEIDGNNCLVNNDNFLTVQMDDLEGLEEISTSTTMEIEGPKMLGEDDIIGGMPRKDENFYHAIKIDENGVCRSLFWADGRAREMYQNFGDVVGFDVTYRTNTFLLPFSPFTGVNHHGQSTLFGCALLSDEQEDSFVWLFEWWLRCMGGKAPGAIITDQDPAITNAIKRVFPNTRHRFCSWHISLHEDEHLQALRSSYNPGFDEQYYKWVRKSKTIEEAKNARKKLKEKYKQEFIEPLTEKQHNEKKSWKCQRSESINSFFDGYVNSMTPLFEFVGQYAKALQCCRDEEVNEDMWTMRAKPNPLATNDGMTTYDVSYGFGGKVDSHSVRCGPSKEEFACTCGKFETSGILCKHILHIMMQCYRMEEIPEQYILARWTLAYRYSSKQSQLISTSKELVVSALASWNLRKSLNEVHDQAVSHGKLYNVAAVVVEDLKRQLYSIRKELEGLVTKQSEQDFGAQAISQDLISSNIDIRDPKRVRTKGRPKELSRIPTGKQVSQNTAHIRRRTCSTCGFKGHDSRTCGKTKDKVIEDGSASQLPHAKE</sequence>
<proteinExistence type="predicted"/>
<gene>
    <name evidence="4" type="ORF">SLEP1_g27012</name>
</gene>
<evidence type="ECO:0000256" key="2">
    <source>
        <dbReference type="SAM" id="MobiDB-lite"/>
    </source>
</evidence>
<dbReference type="AlphaFoldDB" id="A0AAV5JNU6"/>
<dbReference type="GO" id="GO:0008270">
    <property type="term" value="F:zinc ion binding"/>
    <property type="evidence" value="ECO:0007669"/>
    <property type="project" value="UniProtKB-KW"/>
</dbReference>
<dbReference type="InterPro" id="IPR018289">
    <property type="entry name" value="MULE_transposase_dom"/>
</dbReference>
<reference evidence="4 5" key="1">
    <citation type="journal article" date="2021" name="Commun. Biol.">
        <title>The genome of Shorea leprosula (Dipterocarpaceae) highlights the ecological relevance of drought in aseasonal tropical rainforests.</title>
        <authorList>
            <person name="Ng K.K.S."/>
            <person name="Kobayashi M.J."/>
            <person name="Fawcett J.A."/>
            <person name="Hatakeyama M."/>
            <person name="Paape T."/>
            <person name="Ng C.H."/>
            <person name="Ang C.C."/>
            <person name="Tnah L.H."/>
            <person name="Lee C.T."/>
            <person name="Nishiyama T."/>
            <person name="Sese J."/>
            <person name="O'Brien M.J."/>
            <person name="Copetti D."/>
            <person name="Mohd Noor M.I."/>
            <person name="Ong R.C."/>
            <person name="Putra M."/>
            <person name="Sireger I.Z."/>
            <person name="Indrioko S."/>
            <person name="Kosugi Y."/>
            <person name="Izuno A."/>
            <person name="Isagi Y."/>
            <person name="Lee S.L."/>
            <person name="Shimizu K.K."/>
        </authorList>
    </citation>
    <scope>NUCLEOTIDE SEQUENCE [LARGE SCALE GENOMIC DNA]</scope>
    <source>
        <strain evidence="4">214</strain>
    </source>
</reference>
<feature type="domain" description="SWIM-type" evidence="3">
    <location>
        <begin position="324"/>
        <end position="373"/>
    </location>
</feature>
<accession>A0AAV5JNU6</accession>
<dbReference type="InterPro" id="IPR007527">
    <property type="entry name" value="Znf_SWIM"/>
</dbReference>
<dbReference type="Pfam" id="PF04434">
    <property type="entry name" value="SWIM"/>
    <property type="match status" value="1"/>
</dbReference>
<evidence type="ECO:0000313" key="4">
    <source>
        <dbReference type="EMBL" id="GKV16359.1"/>
    </source>
</evidence>
<keyword evidence="1" id="KW-0863">Zinc-finger</keyword>
<name>A0AAV5JNU6_9ROSI</name>
<dbReference type="Pfam" id="PF10551">
    <property type="entry name" value="MULE"/>
    <property type="match status" value="1"/>
</dbReference>
<protein>
    <recommendedName>
        <fullName evidence="3">SWIM-type domain-containing protein</fullName>
    </recommendedName>
</protein>
<dbReference type="PANTHER" id="PTHR47718">
    <property type="entry name" value="OS01G0519700 PROTEIN"/>
    <property type="match status" value="1"/>
</dbReference>
<evidence type="ECO:0000259" key="3">
    <source>
        <dbReference type="PROSITE" id="PS50966"/>
    </source>
</evidence>
<dbReference type="PANTHER" id="PTHR47718:SF7">
    <property type="entry name" value="PROTEIN FAR1-RELATED SEQUENCE"/>
    <property type="match status" value="1"/>
</dbReference>
<keyword evidence="1" id="KW-0862">Zinc</keyword>
<comment type="caution">
    <text evidence="4">The sequence shown here is derived from an EMBL/GenBank/DDBJ whole genome shotgun (WGS) entry which is preliminary data.</text>
</comment>
<keyword evidence="1" id="KW-0479">Metal-binding</keyword>
<keyword evidence="5" id="KW-1185">Reference proteome</keyword>
<organism evidence="4 5">
    <name type="scientific">Rubroshorea leprosula</name>
    <dbReference type="NCBI Taxonomy" id="152421"/>
    <lineage>
        <taxon>Eukaryota</taxon>
        <taxon>Viridiplantae</taxon>
        <taxon>Streptophyta</taxon>
        <taxon>Embryophyta</taxon>
        <taxon>Tracheophyta</taxon>
        <taxon>Spermatophyta</taxon>
        <taxon>Magnoliopsida</taxon>
        <taxon>eudicotyledons</taxon>
        <taxon>Gunneridae</taxon>
        <taxon>Pentapetalae</taxon>
        <taxon>rosids</taxon>
        <taxon>malvids</taxon>
        <taxon>Malvales</taxon>
        <taxon>Dipterocarpaceae</taxon>
        <taxon>Rubroshorea</taxon>
    </lineage>
</organism>
<dbReference type="EMBL" id="BPVZ01000045">
    <property type="protein sequence ID" value="GKV16359.1"/>
    <property type="molecule type" value="Genomic_DNA"/>
</dbReference>
<evidence type="ECO:0000256" key="1">
    <source>
        <dbReference type="PROSITE-ProRule" id="PRU00325"/>
    </source>
</evidence>